<keyword evidence="1" id="KW-0813">Transport</keyword>
<dbReference type="InterPro" id="IPR003439">
    <property type="entry name" value="ABC_transporter-like_ATP-bd"/>
</dbReference>
<keyword evidence="6" id="KW-1185">Reference proteome</keyword>
<proteinExistence type="predicted"/>
<evidence type="ECO:0000256" key="2">
    <source>
        <dbReference type="ARBA" id="ARBA00022741"/>
    </source>
</evidence>
<dbReference type="GO" id="GO:0016887">
    <property type="term" value="F:ATP hydrolysis activity"/>
    <property type="evidence" value="ECO:0007669"/>
    <property type="project" value="InterPro"/>
</dbReference>
<evidence type="ECO:0000256" key="3">
    <source>
        <dbReference type="ARBA" id="ARBA00022840"/>
    </source>
</evidence>
<dbReference type="GO" id="GO:0005524">
    <property type="term" value="F:ATP binding"/>
    <property type="evidence" value="ECO:0007669"/>
    <property type="project" value="UniProtKB-KW"/>
</dbReference>
<protein>
    <submittedName>
        <fullName evidence="5">ABC-2 type transport system ATP-binding protein</fullName>
    </submittedName>
</protein>
<dbReference type="SMART" id="SM00382">
    <property type="entry name" value="AAA"/>
    <property type="match status" value="1"/>
</dbReference>
<evidence type="ECO:0000313" key="6">
    <source>
        <dbReference type="Proteomes" id="UP000199708"/>
    </source>
</evidence>
<dbReference type="PROSITE" id="PS50893">
    <property type="entry name" value="ABC_TRANSPORTER_2"/>
    <property type="match status" value="1"/>
</dbReference>
<evidence type="ECO:0000313" key="5">
    <source>
        <dbReference type="EMBL" id="SDG15528.1"/>
    </source>
</evidence>
<dbReference type="PANTHER" id="PTHR42939:SF1">
    <property type="entry name" value="ABC TRANSPORTER ATP-BINDING PROTEIN ALBC-RELATED"/>
    <property type="match status" value="1"/>
</dbReference>
<dbReference type="EMBL" id="FNCK01000003">
    <property type="protein sequence ID" value="SDG15528.1"/>
    <property type="molecule type" value="Genomic_DNA"/>
</dbReference>
<keyword evidence="2" id="KW-0547">Nucleotide-binding</keyword>
<evidence type="ECO:0000256" key="1">
    <source>
        <dbReference type="ARBA" id="ARBA00022448"/>
    </source>
</evidence>
<organism evidence="5 6">
    <name type="scientific">Facklamia miroungae</name>
    <dbReference type="NCBI Taxonomy" id="120956"/>
    <lineage>
        <taxon>Bacteria</taxon>
        <taxon>Bacillati</taxon>
        <taxon>Bacillota</taxon>
        <taxon>Bacilli</taxon>
        <taxon>Lactobacillales</taxon>
        <taxon>Aerococcaceae</taxon>
        <taxon>Facklamia</taxon>
    </lineage>
</organism>
<reference evidence="5 6" key="1">
    <citation type="submission" date="2016-10" db="EMBL/GenBank/DDBJ databases">
        <authorList>
            <person name="de Groot N.N."/>
        </authorList>
    </citation>
    <scope>NUCLEOTIDE SEQUENCE [LARGE SCALE GENOMIC DNA]</scope>
    <source>
        <strain evidence="5 6">ATCC BAA-466</strain>
    </source>
</reference>
<evidence type="ECO:0000259" key="4">
    <source>
        <dbReference type="PROSITE" id="PS50893"/>
    </source>
</evidence>
<dbReference type="Pfam" id="PF00005">
    <property type="entry name" value="ABC_tran"/>
    <property type="match status" value="1"/>
</dbReference>
<dbReference type="InterPro" id="IPR003593">
    <property type="entry name" value="AAA+_ATPase"/>
</dbReference>
<dbReference type="Gene3D" id="3.40.50.300">
    <property type="entry name" value="P-loop containing nucleotide triphosphate hydrolases"/>
    <property type="match status" value="1"/>
</dbReference>
<dbReference type="PROSITE" id="PS00211">
    <property type="entry name" value="ABC_TRANSPORTER_1"/>
    <property type="match status" value="1"/>
</dbReference>
<dbReference type="AlphaFoldDB" id="A0A1G7RXN4"/>
<dbReference type="SUPFAM" id="SSF52540">
    <property type="entry name" value="P-loop containing nucleoside triphosphate hydrolases"/>
    <property type="match status" value="1"/>
</dbReference>
<sequence>MFIKKLRHEYPNFKLEIDDLMLNSNTIIGLIGENGAGKTTLMNILSGMNTANQNLQIDDHNLENILYIPSDVEPYEFMTVMEFITIVIKYSDSSISPQIIIDKLELNEKENTLISELSQGMKKKLTLINLFLNNYSLIILDEPFKSVDIKFIYQMKKIILGLKEDSIILISSHILDTLEDICDEFIYLEKGKIKKMFKNDQNHKSLESELFD</sequence>
<accession>A0A1G7RXN4</accession>
<dbReference type="PANTHER" id="PTHR42939">
    <property type="entry name" value="ABC TRANSPORTER ATP-BINDING PROTEIN ALBC-RELATED"/>
    <property type="match status" value="1"/>
</dbReference>
<dbReference type="InterPro" id="IPR017871">
    <property type="entry name" value="ABC_transporter-like_CS"/>
</dbReference>
<keyword evidence="3 5" id="KW-0067">ATP-binding</keyword>
<dbReference type="RefSeq" id="WP_180363661.1">
    <property type="nucleotide sequence ID" value="NZ_FNCK01000003.1"/>
</dbReference>
<name>A0A1G7RXN4_9LACT</name>
<dbReference type="InterPro" id="IPR051782">
    <property type="entry name" value="ABC_Transporter_VariousFunc"/>
</dbReference>
<dbReference type="InterPro" id="IPR027417">
    <property type="entry name" value="P-loop_NTPase"/>
</dbReference>
<feature type="domain" description="ABC transporter" evidence="4">
    <location>
        <begin position="1"/>
        <end position="210"/>
    </location>
</feature>
<dbReference type="STRING" id="120956.SAMN05421791_103218"/>
<gene>
    <name evidence="5" type="ORF">SAMN05421791_103218</name>
</gene>
<dbReference type="Proteomes" id="UP000199708">
    <property type="component" value="Unassembled WGS sequence"/>
</dbReference>